<evidence type="ECO:0000313" key="1">
    <source>
        <dbReference type="EMBL" id="AEO63140.1"/>
    </source>
</evidence>
<dbReference type="GeneID" id="11521441"/>
<dbReference type="EMBL" id="CP003009">
    <property type="protein sequence ID" value="AEO63140.1"/>
    <property type="molecule type" value="Genomic_DNA"/>
</dbReference>
<organism evidence="1 2">
    <name type="scientific">Thermothielavioides terrestris (strain ATCC 38088 / NRRL 8126)</name>
    <name type="common">Thielavia terrestris</name>
    <dbReference type="NCBI Taxonomy" id="578455"/>
    <lineage>
        <taxon>Eukaryota</taxon>
        <taxon>Fungi</taxon>
        <taxon>Dikarya</taxon>
        <taxon>Ascomycota</taxon>
        <taxon>Pezizomycotina</taxon>
        <taxon>Sordariomycetes</taxon>
        <taxon>Sordariomycetidae</taxon>
        <taxon>Sordariales</taxon>
        <taxon>Chaetomiaceae</taxon>
        <taxon>Thermothielavioides</taxon>
        <taxon>Thermothielavioides terrestris</taxon>
    </lineage>
</organism>
<dbReference type="AlphaFoldDB" id="G2QXB7"/>
<dbReference type="RefSeq" id="XP_003649476.1">
    <property type="nucleotide sequence ID" value="XM_003649428.1"/>
</dbReference>
<name>G2QXB7_THETT</name>
<dbReference type="KEGG" id="ttt:THITE_2125697"/>
<proteinExistence type="predicted"/>
<reference evidence="1 2" key="1">
    <citation type="journal article" date="2011" name="Nat. Biotechnol.">
        <title>Comparative genomic analysis of the thermophilic biomass-degrading fungi Myceliophthora thermophila and Thielavia terrestris.</title>
        <authorList>
            <person name="Berka R.M."/>
            <person name="Grigoriev I.V."/>
            <person name="Otillar R."/>
            <person name="Salamov A."/>
            <person name="Grimwood J."/>
            <person name="Reid I."/>
            <person name="Ishmael N."/>
            <person name="John T."/>
            <person name="Darmond C."/>
            <person name="Moisan M.-C."/>
            <person name="Henrissat B."/>
            <person name="Coutinho P.M."/>
            <person name="Lombard V."/>
            <person name="Natvig D.O."/>
            <person name="Lindquist E."/>
            <person name="Schmutz J."/>
            <person name="Lucas S."/>
            <person name="Harris P."/>
            <person name="Powlowski J."/>
            <person name="Bellemare A."/>
            <person name="Taylor D."/>
            <person name="Butler G."/>
            <person name="de Vries R.P."/>
            <person name="Allijn I.E."/>
            <person name="van den Brink J."/>
            <person name="Ushinsky S."/>
            <person name="Storms R."/>
            <person name="Powell A.J."/>
            <person name="Paulsen I.T."/>
            <person name="Elbourne L.D.H."/>
            <person name="Baker S.E."/>
            <person name="Magnuson J."/>
            <person name="LaBoissiere S."/>
            <person name="Clutterbuck A.J."/>
            <person name="Martinez D."/>
            <person name="Wogulis M."/>
            <person name="de Leon A.L."/>
            <person name="Rey M.W."/>
            <person name="Tsang A."/>
        </authorList>
    </citation>
    <scope>NUCLEOTIDE SEQUENCE [LARGE SCALE GENOMIC DNA]</scope>
    <source>
        <strain evidence="2">ATCC 38088 / NRRL 8126</strain>
    </source>
</reference>
<evidence type="ECO:0000313" key="2">
    <source>
        <dbReference type="Proteomes" id="UP000008181"/>
    </source>
</evidence>
<sequence length="150" mass="17057">MMRTKMSLSRILFLRYPSGSNSDGWCKQSPTRPSRFDLFPNAFPCDVLLGLASCEEANLGDSKARRLTVDRTVANHLPASDWGHPEYLPSVRKALPVRMEGGLPGVFYTKRRWLAESFLRESCRLEIRLTPDPFASRGKCPIPSRFDPRQ</sequence>
<dbReference type="Proteomes" id="UP000008181">
    <property type="component" value="Chromosome 1"/>
</dbReference>
<gene>
    <name evidence="1" type="ORF">THITE_2125697</name>
</gene>
<protein>
    <submittedName>
        <fullName evidence="1">Uncharacterized protein</fullName>
    </submittedName>
</protein>
<dbReference type="HOGENOM" id="CLU_1741828_0_0_1"/>
<keyword evidence="2" id="KW-1185">Reference proteome</keyword>
<accession>G2QXB7</accession>